<gene>
    <name evidence="3" type="ORF">ACFFJG_10535</name>
</gene>
<dbReference type="Proteomes" id="UP001589698">
    <property type="component" value="Unassembled WGS sequence"/>
</dbReference>
<evidence type="ECO:0000259" key="2">
    <source>
        <dbReference type="PROSITE" id="PS50271"/>
    </source>
</evidence>
<dbReference type="SUPFAM" id="SSF57850">
    <property type="entry name" value="RING/U-box"/>
    <property type="match status" value="1"/>
</dbReference>
<reference evidence="3 4" key="1">
    <citation type="submission" date="2024-09" db="EMBL/GenBank/DDBJ databases">
        <authorList>
            <person name="Sun Q."/>
            <person name="Mori K."/>
        </authorList>
    </citation>
    <scope>NUCLEOTIDE SEQUENCE [LARGE SCALE GENOMIC DNA]</scope>
    <source>
        <strain evidence="3 4">CCM 8654</strain>
    </source>
</reference>
<organism evidence="3 4">
    <name type="scientific">Nocardioides zeicaulis</name>
    <dbReference type="NCBI Taxonomy" id="1776857"/>
    <lineage>
        <taxon>Bacteria</taxon>
        <taxon>Bacillati</taxon>
        <taxon>Actinomycetota</taxon>
        <taxon>Actinomycetes</taxon>
        <taxon>Propionibacteriales</taxon>
        <taxon>Nocardioidaceae</taxon>
        <taxon>Nocardioides</taxon>
    </lineage>
</organism>
<feature type="domain" description="UBP-type" evidence="2">
    <location>
        <begin position="1"/>
        <end position="103"/>
    </location>
</feature>
<evidence type="ECO:0000313" key="3">
    <source>
        <dbReference type="EMBL" id="MFC0222920.1"/>
    </source>
</evidence>
<dbReference type="PROSITE" id="PS50271">
    <property type="entry name" value="ZF_UBP"/>
    <property type="match status" value="1"/>
</dbReference>
<dbReference type="InterPro" id="IPR013083">
    <property type="entry name" value="Znf_RING/FYVE/PHD"/>
</dbReference>
<evidence type="ECO:0000256" key="1">
    <source>
        <dbReference type="SAM" id="MobiDB-lite"/>
    </source>
</evidence>
<comment type="caution">
    <text evidence="3">The sequence shown here is derived from an EMBL/GenBank/DDBJ whole genome shotgun (WGS) entry which is preliminary data.</text>
</comment>
<name>A0ABV6E1Q0_9ACTN</name>
<feature type="region of interest" description="Disordered" evidence="1">
    <location>
        <begin position="81"/>
        <end position="117"/>
    </location>
</feature>
<protein>
    <submittedName>
        <fullName evidence="3">UBP-type zinc finger domain-containing protein</fullName>
    </submittedName>
</protein>
<evidence type="ECO:0000313" key="4">
    <source>
        <dbReference type="Proteomes" id="UP001589698"/>
    </source>
</evidence>
<dbReference type="RefSeq" id="WP_378518649.1">
    <property type="nucleotide sequence ID" value="NZ_CBCSDI010000035.1"/>
</dbReference>
<accession>A0ABV6E1Q0</accession>
<dbReference type="InterPro" id="IPR001607">
    <property type="entry name" value="Znf_UBP"/>
</dbReference>
<sequence>MADSVPAGIDPTVPPSGTGCVECDAAGGWWVHLRRCAQCGHVGCCDSSPSQHATAHFRATGHPVMQSFEPGEEWFWDFAGETGLEGPRLADPQAHPDDQPVPGPAGRVPADWRDHVN</sequence>
<proteinExistence type="predicted"/>
<dbReference type="Gene3D" id="3.30.40.10">
    <property type="entry name" value="Zinc/RING finger domain, C3HC4 (zinc finger)"/>
    <property type="match status" value="1"/>
</dbReference>
<dbReference type="EMBL" id="JBHLXH010000001">
    <property type="protein sequence ID" value="MFC0222920.1"/>
    <property type="molecule type" value="Genomic_DNA"/>
</dbReference>
<keyword evidence="4" id="KW-1185">Reference proteome</keyword>
<dbReference type="Pfam" id="PF02148">
    <property type="entry name" value="zf-UBP"/>
    <property type="match status" value="1"/>
</dbReference>